<dbReference type="InterPro" id="IPR057666">
    <property type="entry name" value="DrpA_SLOG"/>
</dbReference>
<dbReference type="Pfam" id="PF02481">
    <property type="entry name" value="DNA_processg_A"/>
    <property type="match status" value="1"/>
</dbReference>
<dbReference type="Gene3D" id="3.40.50.450">
    <property type="match status" value="1"/>
</dbReference>
<evidence type="ECO:0000259" key="2">
    <source>
        <dbReference type="Pfam" id="PF02481"/>
    </source>
</evidence>
<keyword evidence="4" id="KW-1185">Reference proteome</keyword>
<dbReference type="PANTHER" id="PTHR43022:SF1">
    <property type="entry name" value="PROTEIN SMF"/>
    <property type="match status" value="1"/>
</dbReference>
<comment type="similarity">
    <text evidence="1">Belongs to the DprA/Smf family.</text>
</comment>
<evidence type="ECO:0000256" key="1">
    <source>
        <dbReference type="ARBA" id="ARBA00006525"/>
    </source>
</evidence>
<dbReference type="SUPFAM" id="SSF102405">
    <property type="entry name" value="MCP/YpsA-like"/>
    <property type="match status" value="1"/>
</dbReference>
<evidence type="ECO:0000313" key="4">
    <source>
        <dbReference type="Proteomes" id="UP000616346"/>
    </source>
</evidence>
<comment type="caution">
    <text evidence="3">The sequence shown here is derived from an EMBL/GenBank/DDBJ whole genome shotgun (WGS) entry which is preliminary data.</text>
</comment>
<gene>
    <name evidence="3" type="ORF">H9626_14430</name>
</gene>
<organism evidence="3 4">
    <name type="scientific">Phocaeicola faecium</name>
    <dbReference type="NCBI Taxonomy" id="2762213"/>
    <lineage>
        <taxon>Bacteria</taxon>
        <taxon>Pseudomonadati</taxon>
        <taxon>Bacteroidota</taxon>
        <taxon>Bacteroidia</taxon>
        <taxon>Bacteroidales</taxon>
        <taxon>Bacteroidaceae</taxon>
        <taxon>Phocaeicola</taxon>
    </lineage>
</organism>
<accession>A0ABR8VF45</accession>
<dbReference type="InterPro" id="IPR003488">
    <property type="entry name" value="DprA"/>
</dbReference>
<dbReference type="EMBL" id="JACSPQ010000055">
    <property type="protein sequence ID" value="MBD8003379.1"/>
    <property type="molecule type" value="Genomic_DNA"/>
</dbReference>
<reference evidence="3 4" key="1">
    <citation type="submission" date="2020-08" db="EMBL/GenBank/DDBJ databases">
        <title>A Genomic Blueprint of the Chicken Gut Microbiome.</title>
        <authorList>
            <person name="Gilroy R."/>
            <person name="Ravi A."/>
            <person name="Getino M."/>
            <person name="Pursley I."/>
            <person name="Horton D.L."/>
            <person name="Alikhan N.-F."/>
            <person name="Baker D."/>
            <person name="Gharbi K."/>
            <person name="Hall N."/>
            <person name="Watson M."/>
            <person name="Adriaenssens E.M."/>
            <person name="Foster-Nyarko E."/>
            <person name="Jarju S."/>
            <person name="Secka A."/>
            <person name="Antonio M."/>
            <person name="Oren A."/>
            <person name="Chaudhuri R."/>
            <person name="La Ragione R.M."/>
            <person name="Hildebrand F."/>
            <person name="Pallen M.J."/>
        </authorList>
    </citation>
    <scope>NUCLEOTIDE SEQUENCE [LARGE SCALE GENOMIC DNA]</scope>
    <source>
        <strain evidence="3 4">Sa1YUN3</strain>
    </source>
</reference>
<protein>
    <submittedName>
        <fullName evidence="3">DNA-protecting protein DprA</fullName>
    </submittedName>
</protein>
<feature type="domain" description="Smf/DprA SLOG" evidence="2">
    <location>
        <begin position="84"/>
        <end position="276"/>
    </location>
</feature>
<evidence type="ECO:0000313" key="3">
    <source>
        <dbReference type="EMBL" id="MBD8003379.1"/>
    </source>
</evidence>
<name>A0ABR8VF45_9BACT</name>
<dbReference type="PANTHER" id="PTHR43022">
    <property type="entry name" value="PROTEIN SMF"/>
    <property type="match status" value="1"/>
</dbReference>
<dbReference type="Proteomes" id="UP000616346">
    <property type="component" value="Unassembled WGS sequence"/>
</dbReference>
<sequence>MKNSEDWEGAAKKQQNKIEAWRLSYLSVEELLCLQLLGYSPKQLYEDMESERYSLKETASMSIRELDKAKRILDRQTKAGVITIPYHEEAYPHHFRNLCQDAPPLVHVLGNKDLLNREDNVAIIGARAADKDGLDVAYGLAKQMGEQGHIVISGLALGCDTAAHQGCLDAGGQTIALVASGLDITHPRVNKSLQDEIIAKGGAILSEYPFGVKANPTKLVARCRMQVVLTQSVIVAQCPIISGTMYAVRFAQEYNGVPFGWENKVYSVRYDTQNELNSGNKFLLDYNLALPIRPGQEVTLDNDNRLVIYPYY</sequence>
<dbReference type="RefSeq" id="WP_191710925.1">
    <property type="nucleotide sequence ID" value="NZ_JACSPQ010000055.1"/>
</dbReference>
<proteinExistence type="inferred from homology"/>